<proteinExistence type="predicted"/>
<evidence type="ECO:0008006" key="3">
    <source>
        <dbReference type="Google" id="ProtNLM"/>
    </source>
</evidence>
<organism evidence="1 2">
    <name type="scientific">Insulibacter thermoxylanivorax</name>
    <dbReference type="NCBI Taxonomy" id="2749268"/>
    <lineage>
        <taxon>Bacteria</taxon>
        <taxon>Bacillati</taxon>
        <taxon>Bacillota</taxon>
        <taxon>Bacilli</taxon>
        <taxon>Bacillales</taxon>
        <taxon>Paenibacillaceae</taxon>
        <taxon>Insulibacter</taxon>
    </lineage>
</organism>
<dbReference type="EMBL" id="BMAQ01000011">
    <property type="protein sequence ID" value="GFR38101.1"/>
    <property type="molecule type" value="Genomic_DNA"/>
</dbReference>
<protein>
    <recommendedName>
        <fullName evidence="3">YheC/D like ATP-grasp</fullName>
    </recommendedName>
</protein>
<dbReference type="RefSeq" id="WP_200966369.1">
    <property type="nucleotide sequence ID" value="NZ_BMAQ01000011.1"/>
</dbReference>
<reference evidence="1" key="2">
    <citation type="journal article" date="2021" name="Data Brief">
        <title>Draft genome sequence data of the facultative, thermophilic, xylanolytic bacterium Paenibacillus sp. strain DA-C8.</title>
        <authorList>
            <person name="Chhe C."/>
            <person name="Uke A."/>
            <person name="Baramee S."/>
            <person name="Ungkulpasvich U."/>
            <person name="Tachaapaikoon C."/>
            <person name="Pason P."/>
            <person name="Waeonukul R."/>
            <person name="Ratanakhanokchai K."/>
            <person name="Kosugi A."/>
        </authorList>
    </citation>
    <scope>NUCLEOTIDE SEQUENCE</scope>
    <source>
        <strain evidence="1">DA-C8</strain>
    </source>
</reference>
<accession>A0A916QGJ4</accession>
<comment type="caution">
    <text evidence="1">The sequence shown here is derived from an EMBL/GenBank/DDBJ whole genome shotgun (WGS) entry which is preliminary data.</text>
</comment>
<gene>
    <name evidence="1" type="ORF">PRECH8_13970</name>
</gene>
<dbReference type="InterPro" id="IPR026838">
    <property type="entry name" value="YheC/D"/>
</dbReference>
<dbReference type="Gene3D" id="3.30.470.20">
    <property type="entry name" value="ATP-grasp fold, B domain"/>
    <property type="match status" value="1"/>
</dbReference>
<dbReference type="SUPFAM" id="SSF56059">
    <property type="entry name" value="Glutathione synthetase ATP-binding domain-like"/>
    <property type="match status" value="1"/>
</dbReference>
<name>A0A916QGJ4_9BACL</name>
<dbReference type="Pfam" id="PF14398">
    <property type="entry name" value="ATPgrasp_YheCD"/>
    <property type="match status" value="1"/>
</dbReference>
<sequence>MVYKRGKLTKYRLLARSSELAAALPPTRTLNKENLSTYLSRYKSVILKPSFGSGGAGVIAVSTKEHHTYRVHSGRSVVYCTGMDSLYSAIRKKRRGRLYLIQRKLSLAKVGSRPFDIRVMVQRERGKWIISGRLAKVAGAGYIITNLRLGRGRVLPLRTALRRSNISGLDADELIHRIDRLSLSSVHQLNRYYRLRNVGLDIGVDTQGRVWLIEPNFHPDLTMFRRLKDKSIYRRIRALSGRKK</sequence>
<dbReference type="AlphaFoldDB" id="A0A916QGJ4"/>
<evidence type="ECO:0000313" key="1">
    <source>
        <dbReference type="EMBL" id="GFR38101.1"/>
    </source>
</evidence>
<reference evidence="1" key="1">
    <citation type="submission" date="2020-08" db="EMBL/GenBank/DDBJ databases">
        <authorList>
            <person name="Uke A."/>
            <person name="Chhe C."/>
            <person name="Baramee S."/>
            <person name="Kosugi A."/>
        </authorList>
    </citation>
    <scope>NUCLEOTIDE SEQUENCE</scope>
    <source>
        <strain evidence="1">DA-C8</strain>
    </source>
</reference>
<dbReference type="Proteomes" id="UP000654993">
    <property type="component" value="Unassembled WGS sequence"/>
</dbReference>
<keyword evidence="2" id="KW-1185">Reference proteome</keyword>
<evidence type="ECO:0000313" key="2">
    <source>
        <dbReference type="Proteomes" id="UP000654993"/>
    </source>
</evidence>